<dbReference type="InterPro" id="IPR009057">
    <property type="entry name" value="Homeodomain-like_sf"/>
</dbReference>
<evidence type="ECO:0000259" key="3">
    <source>
        <dbReference type="PROSITE" id="PS50977"/>
    </source>
</evidence>
<dbReference type="RefSeq" id="WP_238479341.1">
    <property type="nucleotide sequence ID" value="NZ_JAAMFJ010000002.1"/>
</dbReference>
<dbReference type="InterPro" id="IPR001647">
    <property type="entry name" value="HTH_TetR"/>
</dbReference>
<feature type="DNA-binding region" description="H-T-H motif" evidence="2">
    <location>
        <begin position="30"/>
        <end position="49"/>
    </location>
</feature>
<protein>
    <submittedName>
        <fullName evidence="4">TetR/AcrR family transcriptional regulator</fullName>
    </submittedName>
</protein>
<name>A0ABS5QVQ6_9LACO</name>
<sequence length="169" mass="19837">MANKTYTLMHEHLLDTTGELLSTMPFSKITVKHICEKAEVNRNTFYRHFDDKFDLLDVIVKEALQLMANQFDVDFFLQAPFTAINQFAFPDSLSILDFQLKDKLFEEQFYNAVFKELAAMASSSEVLWLLGNMQVIRIWNNNLNKPYSFQKDYALFDQIIREKKFPGID</sequence>
<organism evidence="4 5">
    <name type="scientific">Fructobacillus papyrifericola</name>
    <dbReference type="NCBI Taxonomy" id="2713172"/>
    <lineage>
        <taxon>Bacteria</taxon>
        <taxon>Bacillati</taxon>
        <taxon>Bacillota</taxon>
        <taxon>Bacilli</taxon>
        <taxon>Lactobacillales</taxon>
        <taxon>Lactobacillaceae</taxon>
        <taxon>Fructobacillus</taxon>
    </lineage>
</organism>
<dbReference type="Pfam" id="PF00440">
    <property type="entry name" value="TetR_N"/>
    <property type="match status" value="1"/>
</dbReference>
<dbReference type="EMBL" id="JAAMFJ010000002">
    <property type="protein sequence ID" value="MBS9336466.1"/>
    <property type="molecule type" value="Genomic_DNA"/>
</dbReference>
<proteinExistence type="predicted"/>
<feature type="domain" description="HTH tetR-type" evidence="3">
    <location>
        <begin position="7"/>
        <end position="67"/>
    </location>
</feature>
<keyword evidence="1 2" id="KW-0238">DNA-binding</keyword>
<dbReference type="PROSITE" id="PS50977">
    <property type="entry name" value="HTH_TETR_2"/>
    <property type="match status" value="1"/>
</dbReference>
<reference evidence="4 5" key="1">
    <citation type="submission" date="2020-02" db="EMBL/GenBank/DDBJ databases">
        <title>Fructobacillus sp. isolated from paper mulberry of Taiwan.</title>
        <authorList>
            <person name="Lin S.-T."/>
        </authorList>
    </citation>
    <scope>NUCLEOTIDE SEQUENCE [LARGE SCALE GENOMIC DNA]</scope>
    <source>
        <strain evidence="4 5">M1-21</strain>
    </source>
</reference>
<dbReference type="PANTHER" id="PTHR43479:SF7">
    <property type="entry name" value="TETR-FAMILY TRANSCRIPTIONAL REGULATOR"/>
    <property type="match status" value="1"/>
</dbReference>
<evidence type="ECO:0000313" key="4">
    <source>
        <dbReference type="EMBL" id="MBS9336466.1"/>
    </source>
</evidence>
<dbReference type="SUPFAM" id="SSF46689">
    <property type="entry name" value="Homeodomain-like"/>
    <property type="match status" value="1"/>
</dbReference>
<dbReference type="Proteomes" id="UP000735205">
    <property type="component" value="Unassembled WGS sequence"/>
</dbReference>
<gene>
    <name evidence="4" type="ORF">G6R28_04380</name>
</gene>
<evidence type="ECO:0000256" key="1">
    <source>
        <dbReference type="ARBA" id="ARBA00023125"/>
    </source>
</evidence>
<keyword evidence="5" id="KW-1185">Reference proteome</keyword>
<dbReference type="PANTHER" id="PTHR43479">
    <property type="entry name" value="ACREF/ENVCD OPERON REPRESSOR-RELATED"/>
    <property type="match status" value="1"/>
</dbReference>
<evidence type="ECO:0000313" key="5">
    <source>
        <dbReference type="Proteomes" id="UP000735205"/>
    </source>
</evidence>
<dbReference type="InterPro" id="IPR050624">
    <property type="entry name" value="HTH-type_Tx_Regulator"/>
</dbReference>
<dbReference type="Gene3D" id="1.10.357.10">
    <property type="entry name" value="Tetracycline Repressor, domain 2"/>
    <property type="match status" value="1"/>
</dbReference>
<comment type="caution">
    <text evidence="4">The sequence shown here is derived from an EMBL/GenBank/DDBJ whole genome shotgun (WGS) entry which is preliminary data.</text>
</comment>
<accession>A0ABS5QVQ6</accession>
<evidence type="ECO:0000256" key="2">
    <source>
        <dbReference type="PROSITE-ProRule" id="PRU00335"/>
    </source>
</evidence>